<dbReference type="AlphaFoldDB" id="A0A1F5ITB9"/>
<dbReference type="InterPro" id="IPR006439">
    <property type="entry name" value="HAD-SF_hydro_IA"/>
</dbReference>
<dbReference type="PRINTS" id="PR00413">
    <property type="entry name" value="HADHALOGNASE"/>
</dbReference>
<evidence type="ECO:0000313" key="2">
    <source>
        <dbReference type="Proteomes" id="UP000176336"/>
    </source>
</evidence>
<name>A0A1F5ITB9_9BACT</name>
<dbReference type="Gene3D" id="3.40.50.1000">
    <property type="entry name" value="HAD superfamily/HAD-like"/>
    <property type="match status" value="1"/>
</dbReference>
<dbReference type="GO" id="GO:0008967">
    <property type="term" value="F:phosphoglycolate phosphatase activity"/>
    <property type="evidence" value="ECO:0007669"/>
    <property type="project" value="TreeGrafter"/>
</dbReference>
<evidence type="ECO:0008006" key="3">
    <source>
        <dbReference type="Google" id="ProtNLM"/>
    </source>
</evidence>
<dbReference type="InterPro" id="IPR023214">
    <property type="entry name" value="HAD_sf"/>
</dbReference>
<sequence length="215" mass="24303">MKKKRKFDAVLFDIDGTILDTGQYIFQAYKYTLALHLKKEVNWEDVVPILGLPFKECYRILTNLEEVDYLMECHHQFQIQNSHSVKAYGNTLKTLQDLKEAEVKIAAVTSHTGELLIRNLKIAELEKFFKIIVTPFHVKKPKPDPESVLKALEILKVKADRAVFVGDSPADIKAGKAAGVKTIAALYGFHGKKLLDTKPDFLVRNIEGIIPIILS</sequence>
<dbReference type="NCBIfam" id="TIGR01509">
    <property type="entry name" value="HAD-SF-IA-v3"/>
    <property type="match status" value="1"/>
</dbReference>
<evidence type="ECO:0000313" key="1">
    <source>
        <dbReference type="EMBL" id="OGE19615.1"/>
    </source>
</evidence>
<dbReference type="SUPFAM" id="SSF56784">
    <property type="entry name" value="HAD-like"/>
    <property type="match status" value="1"/>
</dbReference>
<dbReference type="PANTHER" id="PTHR43434">
    <property type="entry name" value="PHOSPHOGLYCOLATE PHOSPHATASE"/>
    <property type="match status" value="1"/>
</dbReference>
<dbReference type="InterPro" id="IPR041492">
    <property type="entry name" value="HAD_2"/>
</dbReference>
<dbReference type="EMBL" id="MFCR01000002">
    <property type="protein sequence ID" value="OGE19615.1"/>
    <property type="molecule type" value="Genomic_DNA"/>
</dbReference>
<dbReference type="Proteomes" id="UP000176336">
    <property type="component" value="Unassembled WGS sequence"/>
</dbReference>
<dbReference type="SFLD" id="SFLDG01135">
    <property type="entry name" value="C1.5.6:_HAD__Beta-PGM__Phospha"/>
    <property type="match status" value="1"/>
</dbReference>
<comment type="caution">
    <text evidence="1">The sequence shown here is derived from an EMBL/GenBank/DDBJ whole genome shotgun (WGS) entry which is preliminary data.</text>
</comment>
<dbReference type="InterPro" id="IPR036412">
    <property type="entry name" value="HAD-like_sf"/>
</dbReference>
<gene>
    <name evidence="1" type="ORF">A2871_03025</name>
</gene>
<accession>A0A1F5ITB9</accession>
<dbReference type="PANTHER" id="PTHR43434:SF26">
    <property type="entry name" value="PYROPHOSPHATASE PPAX"/>
    <property type="match status" value="1"/>
</dbReference>
<dbReference type="InterPro" id="IPR023198">
    <property type="entry name" value="PGP-like_dom2"/>
</dbReference>
<dbReference type="Pfam" id="PF13419">
    <property type="entry name" value="HAD_2"/>
    <property type="match status" value="1"/>
</dbReference>
<protein>
    <recommendedName>
        <fullName evidence="3">HAD family hydrolase</fullName>
    </recommendedName>
</protein>
<dbReference type="NCBIfam" id="TIGR01549">
    <property type="entry name" value="HAD-SF-IA-v1"/>
    <property type="match status" value="1"/>
</dbReference>
<dbReference type="SFLD" id="SFLDG01129">
    <property type="entry name" value="C1.5:_HAD__Beta-PGM__Phosphata"/>
    <property type="match status" value="1"/>
</dbReference>
<proteinExistence type="predicted"/>
<dbReference type="Gene3D" id="1.10.150.240">
    <property type="entry name" value="Putative phosphatase, domain 2"/>
    <property type="match status" value="1"/>
</dbReference>
<organism evidence="1 2">
    <name type="scientific">Candidatus Daviesbacteria bacterium RIFCSPHIGHO2_01_FULL_41_23</name>
    <dbReference type="NCBI Taxonomy" id="1797764"/>
    <lineage>
        <taxon>Bacteria</taxon>
        <taxon>Candidatus Daviesiibacteriota</taxon>
    </lineage>
</organism>
<dbReference type="InterPro" id="IPR050155">
    <property type="entry name" value="HAD-like_hydrolase_sf"/>
</dbReference>
<dbReference type="SFLD" id="SFLDS00003">
    <property type="entry name" value="Haloacid_Dehalogenase"/>
    <property type="match status" value="1"/>
</dbReference>
<dbReference type="GO" id="GO:0005829">
    <property type="term" value="C:cytosol"/>
    <property type="evidence" value="ECO:0007669"/>
    <property type="project" value="TreeGrafter"/>
</dbReference>
<dbReference type="GO" id="GO:0006281">
    <property type="term" value="P:DNA repair"/>
    <property type="evidence" value="ECO:0007669"/>
    <property type="project" value="TreeGrafter"/>
</dbReference>
<reference evidence="1 2" key="1">
    <citation type="journal article" date="2016" name="Nat. Commun.">
        <title>Thousands of microbial genomes shed light on interconnected biogeochemical processes in an aquifer system.</title>
        <authorList>
            <person name="Anantharaman K."/>
            <person name="Brown C.T."/>
            <person name="Hug L.A."/>
            <person name="Sharon I."/>
            <person name="Castelle C.J."/>
            <person name="Probst A.J."/>
            <person name="Thomas B.C."/>
            <person name="Singh A."/>
            <person name="Wilkins M.J."/>
            <person name="Karaoz U."/>
            <person name="Brodie E.L."/>
            <person name="Williams K.H."/>
            <person name="Hubbard S.S."/>
            <person name="Banfield J.F."/>
        </authorList>
    </citation>
    <scope>NUCLEOTIDE SEQUENCE [LARGE SCALE GENOMIC DNA]</scope>
</reference>